<dbReference type="InterPro" id="IPR045864">
    <property type="entry name" value="aa-tRNA-synth_II/BPL/LPL"/>
</dbReference>
<dbReference type="GO" id="GO:0006427">
    <property type="term" value="P:histidyl-tRNA aminoacylation"/>
    <property type="evidence" value="ECO:0007669"/>
    <property type="project" value="InterPro"/>
</dbReference>
<reference evidence="8" key="1">
    <citation type="journal article" date="2019" name="Mol. Phylogenet. Evol.">
        <title>Morphological evolution and classification of the red algal order Ceramiales inferred using plastid phylogenomics.</title>
        <authorList>
            <person name="Diaz-Tapia P."/>
            <person name="Pasella M.M."/>
            <person name="Verbruggen H."/>
            <person name="Maggs C.A."/>
        </authorList>
    </citation>
    <scope>NUCLEOTIDE SEQUENCE</scope>
    <source>
        <strain evidence="8">29588_6</strain>
    </source>
</reference>
<evidence type="ECO:0000256" key="5">
    <source>
        <dbReference type="ARBA" id="ARBA00047639"/>
    </source>
</evidence>
<dbReference type="InterPro" id="IPR036621">
    <property type="entry name" value="Anticodon-bd_dom_sf"/>
</dbReference>
<feature type="binding site" evidence="6">
    <location>
        <position position="124"/>
    </location>
    <ligand>
        <name>L-histidine</name>
        <dbReference type="ChEBI" id="CHEBI:57595"/>
    </ligand>
</feature>
<dbReference type="NCBIfam" id="TIGR00442">
    <property type="entry name" value="hisS"/>
    <property type="match status" value="1"/>
</dbReference>
<dbReference type="AlphaFoldDB" id="A0A4D6WX21"/>
<keyword evidence="3" id="KW-0547">Nucleotide-binding</keyword>
<feature type="binding site" evidence="6">
    <location>
        <position position="110"/>
    </location>
    <ligand>
        <name>L-histidine</name>
        <dbReference type="ChEBI" id="CHEBI:57595"/>
    </ligand>
</feature>
<dbReference type="CDD" id="cd00773">
    <property type="entry name" value="HisRS-like_core"/>
    <property type="match status" value="1"/>
</dbReference>
<name>A0A4D6WX21_9FLOR</name>
<feature type="domain" description="Aminoacyl-transfer RNA synthetases class-II family profile" evidence="7">
    <location>
        <begin position="1"/>
        <end position="323"/>
    </location>
</feature>
<feature type="binding site" evidence="6">
    <location>
        <begin position="259"/>
        <end position="260"/>
    </location>
    <ligand>
        <name>L-histidine</name>
        <dbReference type="ChEBI" id="CHEBI:57595"/>
    </ligand>
</feature>
<evidence type="ECO:0000256" key="4">
    <source>
        <dbReference type="ARBA" id="ARBA00030619"/>
    </source>
</evidence>
<evidence type="ECO:0000256" key="3">
    <source>
        <dbReference type="ARBA" id="ARBA00022741"/>
    </source>
</evidence>
<dbReference type="PROSITE" id="PS50862">
    <property type="entry name" value="AA_TRNA_LIGASE_II"/>
    <property type="match status" value="1"/>
</dbReference>
<comment type="similarity">
    <text evidence="1">Belongs to the class-II aminoacyl-tRNA synthetase family.</text>
</comment>
<dbReference type="Gene3D" id="3.40.50.800">
    <property type="entry name" value="Anticodon-binding domain"/>
    <property type="match status" value="1"/>
</dbReference>
<evidence type="ECO:0000256" key="2">
    <source>
        <dbReference type="ARBA" id="ARBA00012815"/>
    </source>
</evidence>
<dbReference type="SUPFAM" id="SSF52954">
    <property type="entry name" value="Class II aaRS ABD-related"/>
    <property type="match status" value="1"/>
</dbReference>
<feature type="binding site" evidence="6">
    <location>
        <position position="128"/>
    </location>
    <ligand>
        <name>L-histidine</name>
        <dbReference type="ChEBI" id="CHEBI:57595"/>
    </ligand>
</feature>
<dbReference type="Pfam" id="PF03129">
    <property type="entry name" value="HGTP_anticodon"/>
    <property type="match status" value="1"/>
</dbReference>
<dbReference type="SUPFAM" id="SSF55681">
    <property type="entry name" value="Class II aaRS and biotin synthetases"/>
    <property type="match status" value="1"/>
</dbReference>
<dbReference type="EC" id="6.1.1.21" evidence="2"/>
<dbReference type="InterPro" id="IPR006195">
    <property type="entry name" value="aa-tRNA-synth_II"/>
</dbReference>
<evidence type="ECO:0000259" key="7">
    <source>
        <dbReference type="PROSITE" id="PS50862"/>
    </source>
</evidence>
<dbReference type="GO" id="GO:0005524">
    <property type="term" value="F:ATP binding"/>
    <property type="evidence" value="ECO:0007669"/>
    <property type="project" value="InterPro"/>
</dbReference>
<organism evidence="8">
    <name type="scientific">Pterothamnion crispum</name>
    <dbReference type="NCBI Taxonomy" id="1550583"/>
    <lineage>
        <taxon>Eukaryota</taxon>
        <taxon>Rhodophyta</taxon>
        <taxon>Florideophyceae</taxon>
        <taxon>Rhodymeniophycidae</taxon>
        <taxon>Ceramiales</taxon>
        <taxon>Ceramiaceae</taxon>
        <taxon>Pterothamnion</taxon>
    </lineage>
</organism>
<feature type="binding site" evidence="6">
    <location>
        <begin position="79"/>
        <end position="81"/>
    </location>
    <ligand>
        <name>L-histidine</name>
        <dbReference type="ChEBI" id="CHEBI:57595"/>
    </ligand>
</feature>
<evidence type="ECO:0000256" key="6">
    <source>
        <dbReference type="PIRSR" id="PIRSR001549-1"/>
    </source>
</evidence>
<accession>A0A4D6WX21</accession>
<dbReference type="PANTHER" id="PTHR43707:SF1">
    <property type="entry name" value="HISTIDINE--TRNA LIGASE, MITOCHONDRIAL-RELATED"/>
    <property type="match status" value="1"/>
</dbReference>
<keyword evidence="8" id="KW-0436">Ligase</keyword>
<sequence length="416" mass="47890">MQPLRGTKDILPEEVILWQHIYNTVHKILTLSNYNEIRTPIIETTNLFQRSIGDDTDIMNKEMYNFIDQSNRNITLRPEGTASIARSFISNKLYSSNTTQRLWYLGPMFRYERPQNGRQRQFHQLGIECIGSSSPMADVEVIRLANKILQAFQCNNYNIEINSIGNLEERNNYKNILIEYIKPYIKDLDQESQKRLYTNPLRILDSKNLQTQEILNEAPKLISVLNSNSIEHFNQVCDLLKYLNIQYTINHKLVRGLDYYNDTAFEIQSNILGSQNTICGGGRYDSLIKQLGGPDTPSVGWAIGLERLVLILQNNLNISKNNPSVYIIHNSIEAKYKIWELIQVLEQNKIKFDLDLSLNTLQKQLKKAYNSGSLACIIIGENELKTASITLRKLSNNAQKTIPITSLIKELKTFLL</sequence>
<comment type="catalytic activity">
    <reaction evidence="5">
        <text>tRNA(His) + L-histidine + ATP = L-histidyl-tRNA(His) + AMP + diphosphate + H(+)</text>
        <dbReference type="Rhea" id="RHEA:17313"/>
        <dbReference type="Rhea" id="RHEA-COMP:9665"/>
        <dbReference type="Rhea" id="RHEA-COMP:9689"/>
        <dbReference type="ChEBI" id="CHEBI:15378"/>
        <dbReference type="ChEBI" id="CHEBI:30616"/>
        <dbReference type="ChEBI" id="CHEBI:33019"/>
        <dbReference type="ChEBI" id="CHEBI:57595"/>
        <dbReference type="ChEBI" id="CHEBI:78442"/>
        <dbReference type="ChEBI" id="CHEBI:78527"/>
        <dbReference type="ChEBI" id="CHEBI:456215"/>
        <dbReference type="EC" id="6.1.1.21"/>
    </reaction>
</comment>
<evidence type="ECO:0000256" key="1">
    <source>
        <dbReference type="ARBA" id="ARBA00008226"/>
    </source>
</evidence>
<proteinExistence type="inferred from homology"/>
<dbReference type="InterPro" id="IPR004154">
    <property type="entry name" value="Anticodon-bd"/>
</dbReference>
<gene>
    <name evidence="8" type="primary">syh</name>
</gene>
<dbReference type="GO" id="GO:0005737">
    <property type="term" value="C:cytoplasm"/>
    <property type="evidence" value="ECO:0007669"/>
    <property type="project" value="InterPro"/>
</dbReference>
<dbReference type="InterPro" id="IPR015807">
    <property type="entry name" value="His-tRNA-ligase"/>
</dbReference>
<dbReference type="PANTHER" id="PTHR43707">
    <property type="entry name" value="HISTIDYL-TRNA SYNTHETASE"/>
    <property type="match status" value="1"/>
</dbReference>
<dbReference type="HAMAP" id="MF_00127">
    <property type="entry name" value="His_tRNA_synth"/>
    <property type="match status" value="1"/>
</dbReference>
<keyword evidence="8" id="KW-0934">Plastid</keyword>
<dbReference type="InterPro" id="IPR041715">
    <property type="entry name" value="HisRS-like_core"/>
</dbReference>
<dbReference type="GO" id="GO:0004821">
    <property type="term" value="F:histidine-tRNA ligase activity"/>
    <property type="evidence" value="ECO:0007669"/>
    <property type="project" value="UniProtKB-EC"/>
</dbReference>
<evidence type="ECO:0000313" key="8">
    <source>
        <dbReference type="EMBL" id="QCI08284.1"/>
    </source>
</evidence>
<feature type="binding site" evidence="6">
    <location>
        <position position="255"/>
    </location>
    <ligand>
        <name>L-histidine</name>
        <dbReference type="ChEBI" id="CHEBI:57595"/>
    </ligand>
</feature>
<dbReference type="EMBL" id="MK814724">
    <property type="protein sequence ID" value="QCI08284.1"/>
    <property type="molecule type" value="Genomic_DNA"/>
</dbReference>
<dbReference type="Gene3D" id="3.30.930.10">
    <property type="entry name" value="Bira Bifunctional Protein, Domain 2"/>
    <property type="match status" value="1"/>
</dbReference>
<geneLocation type="plastid" evidence="8"/>
<dbReference type="InterPro" id="IPR004516">
    <property type="entry name" value="HisRS/HisZ"/>
</dbReference>
<reference evidence="8" key="2">
    <citation type="submission" date="2019-04" db="EMBL/GenBank/DDBJ databases">
        <authorList>
            <person name="Pasella M."/>
        </authorList>
    </citation>
    <scope>NUCLEOTIDE SEQUENCE</scope>
    <source>
        <strain evidence="8">29588_6</strain>
    </source>
</reference>
<dbReference type="Pfam" id="PF13393">
    <property type="entry name" value="tRNA-synt_His"/>
    <property type="match status" value="1"/>
</dbReference>
<protein>
    <recommendedName>
        <fullName evidence="2">histidine--tRNA ligase</fullName>
        <ecNumber evidence="2">6.1.1.21</ecNumber>
    </recommendedName>
    <alternativeName>
        <fullName evidence="4">Histidyl-tRNA synthetase</fullName>
    </alternativeName>
</protein>
<dbReference type="PIRSF" id="PIRSF001549">
    <property type="entry name" value="His-tRNA_synth"/>
    <property type="match status" value="1"/>
</dbReference>